<keyword evidence="1" id="KW-1133">Transmembrane helix</keyword>
<feature type="transmembrane region" description="Helical" evidence="1">
    <location>
        <begin position="210"/>
        <end position="229"/>
    </location>
</feature>
<accession>A0ABX8WGZ1</accession>
<keyword evidence="1" id="KW-0472">Membrane</keyword>
<gene>
    <name evidence="2" type="ORF">K1X15_04975</name>
</gene>
<sequence length="241" mass="26019">MSTVLWRLVGWDIQLQARENIYAFTVLTTAGFAIFLTLLPAEAPPTIFSLVLYFDPAIVGGSFVGSIVLMERSQNTLSALAVSPAPAADYVLSKVITLTLLAIAGSLCLVAVAFWVPPIDMVLRFTLVLVFTGAIGALGGLLIVAGANSMNHFLARAIPITLALSLPFLSHFGIVTGVWQWVLFAINPGHAMLRAMLWATDPTAVTLPDIVYALTYMAIFCLVLFRWAVAVYSSELSRVEE</sequence>
<feature type="transmembrane region" description="Helical" evidence="1">
    <location>
        <begin position="157"/>
        <end position="182"/>
    </location>
</feature>
<reference evidence="2 3" key="1">
    <citation type="submission" date="2021-08" db="EMBL/GenBank/DDBJ databases">
        <title>Devosia salina sp. nov., isolated from the South China Sea sediment.</title>
        <authorList>
            <person name="Zhou Z."/>
        </authorList>
    </citation>
    <scope>NUCLEOTIDE SEQUENCE [LARGE SCALE GENOMIC DNA]</scope>
    <source>
        <strain evidence="2 3">SCS-3</strain>
    </source>
</reference>
<evidence type="ECO:0000313" key="2">
    <source>
        <dbReference type="EMBL" id="QYO77922.1"/>
    </source>
</evidence>
<keyword evidence="1" id="KW-0812">Transmembrane</keyword>
<evidence type="ECO:0000256" key="1">
    <source>
        <dbReference type="SAM" id="Phobius"/>
    </source>
</evidence>
<keyword evidence="3" id="KW-1185">Reference proteome</keyword>
<dbReference type="EMBL" id="CP080590">
    <property type="protein sequence ID" value="QYO77922.1"/>
    <property type="molecule type" value="Genomic_DNA"/>
</dbReference>
<feature type="transmembrane region" description="Helical" evidence="1">
    <location>
        <begin position="47"/>
        <end position="70"/>
    </location>
</feature>
<name>A0ABX8WGZ1_9HYPH</name>
<proteinExistence type="predicted"/>
<feature type="transmembrane region" description="Helical" evidence="1">
    <location>
        <begin position="21"/>
        <end position="41"/>
    </location>
</feature>
<organism evidence="2 3">
    <name type="scientific">Devosia salina</name>
    <dbReference type="NCBI Taxonomy" id="2860336"/>
    <lineage>
        <taxon>Bacteria</taxon>
        <taxon>Pseudomonadati</taxon>
        <taxon>Pseudomonadota</taxon>
        <taxon>Alphaproteobacteria</taxon>
        <taxon>Hyphomicrobiales</taxon>
        <taxon>Devosiaceae</taxon>
        <taxon>Devosia</taxon>
    </lineage>
</organism>
<evidence type="ECO:0000313" key="3">
    <source>
        <dbReference type="Proteomes" id="UP000825799"/>
    </source>
</evidence>
<protein>
    <submittedName>
        <fullName evidence="2">ABC transporter permease</fullName>
    </submittedName>
</protein>
<dbReference type="Proteomes" id="UP000825799">
    <property type="component" value="Chromosome"/>
</dbReference>
<dbReference type="RefSeq" id="WP_220306384.1">
    <property type="nucleotide sequence ID" value="NZ_CP080590.1"/>
</dbReference>
<feature type="transmembrane region" description="Helical" evidence="1">
    <location>
        <begin position="122"/>
        <end position="145"/>
    </location>
</feature>
<feature type="transmembrane region" description="Helical" evidence="1">
    <location>
        <begin position="91"/>
        <end position="116"/>
    </location>
</feature>